<dbReference type="EMBL" id="KL584974">
    <property type="protein sequence ID" value="KEQ89397.1"/>
    <property type="molecule type" value="Genomic_DNA"/>
</dbReference>
<reference evidence="2 3" key="1">
    <citation type="journal article" date="2014" name="BMC Genomics">
        <title>Genome sequencing of four Aureobasidium pullulans varieties: biotechnological potential, stress tolerance, and description of new species.</title>
        <authorList>
            <person name="Gostin Ar C."/>
            <person name="Ohm R.A."/>
            <person name="Kogej T."/>
            <person name="Sonjak S."/>
            <person name="Turk M."/>
            <person name="Zajc J."/>
            <person name="Zalar P."/>
            <person name="Grube M."/>
            <person name="Sun H."/>
            <person name="Han J."/>
            <person name="Sharma A."/>
            <person name="Chiniquy J."/>
            <person name="Ngan C.Y."/>
            <person name="Lipzen A."/>
            <person name="Barry K."/>
            <person name="Grigoriev I.V."/>
            <person name="Gunde-Cimerman N."/>
        </authorList>
    </citation>
    <scope>NUCLEOTIDE SEQUENCE [LARGE SCALE GENOMIC DNA]</scope>
    <source>
        <strain evidence="2 3">EXF-150</strain>
    </source>
</reference>
<sequence length="70" mass="8136">MIDFRTTALLLITSMRSFFIFFFILTLHLNISCKYNHSPNRFSFSYCQILHVIAGRTHVLRPELGAIATE</sequence>
<keyword evidence="1" id="KW-1133">Transmembrane helix</keyword>
<organism evidence="2 3">
    <name type="scientific">Aureobasidium pullulans EXF-150</name>
    <dbReference type="NCBI Taxonomy" id="1043002"/>
    <lineage>
        <taxon>Eukaryota</taxon>
        <taxon>Fungi</taxon>
        <taxon>Dikarya</taxon>
        <taxon>Ascomycota</taxon>
        <taxon>Pezizomycotina</taxon>
        <taxon>Dothideomycetes</taxon>
        <taxon>Dothideomycetidae</taxon>
        <taxon>Dothideales</taxon>
        <taxon>Saccotheciaceae</taxon>
        <taxon>Aureobasidium</taxon>
    </lineage>
</organism>
<keyword evidence="1" id="KW-0472">Membrane</keyword>
<keyword evidence="3" id="KW-1185">Reference proteome</keyword>
<dbReference type="Proteomes" id="UP000030706">
    <property type="component" value="Unassembled WGS sequence"/>
</dbReference>
<evidence type="ECO:0000313" key="3">
    <source>
        <dbReference type="Proteomes" id="UP000030706"/>
    </source>
</evidence>
<evidence type="ECO:0000256" key="1">
    <source>
        <dbReference type="SAM" id="Phobius"/>
    </source>
</evidence>
<accession>A0A074Y5C1</accession>
<dbReference type="RefSeq" id="XP_029765584.1">
    <property type="nucleotide sequence ID" value="XM_029904447.1"/>
</dbReference>
<dbReference type="HOGENOM" id="CLU_2757368_0_0_1"/>
<proteinExistence type="predicted"/>
<name>A0A074Y5C1_AURPU</name>
<feature type="transmembrane region" description="Helical" evidence="1">
    <location>
        <begin position="7"/>
        <end position="29"/>
    </location>
</feature>
<protein>
    <submittedName>
        <fullName evidence="2">Uncharacterized protein</fullName>
    </submittedName>
</protein>
<gene>
    <name evidence="2" type="ORF">M438DRAFT_341177</name>
</gene>
<dbReference type="AlphaFoldDB" id="A0A074Y5C1"/>
<dbReference type="GeneID" id="40746753"/>
<evidence type="ECO:0000313" key="2">
    <source>
        <dbReference type="EMBL" id="KEQ89397.1"/>
    </source>
</evidence>
<keyword evidence="1" id="KW-0812">Transmembrane</keyword>